<evidence type="ECO:0000313" key="1">
    <source>
        <dbReference type="EMBL" id="VVC37110.1"/>
    </source>
</evidence>
<gene>
    <name evidence="1" type="ORF">CINCED_3A023226</name>
</gene>
<accession>A0A5E4MXP9</accession>
<sequence length="107" mass="12292">MGRENQQTVGQLQLELANEGIKVYYEKLEALCFQLIEALLLENTKKAEETVINKMIKKQALPVFVAVLMEPYHVLVKSQNKNTLREAYQAALEAEKTMHRNIIGNYL</sequence>
<keyword evidence="2" id="KW-1185">Reference proteome</keyword>
<dbReference type="AlphaFoldDB" id="A0A5E4MXP9"/>
<dbReference type="OrthoDB" id="6604172at2759"/>
<organism evidence="1 2">
    <name type="scientific">Cinara cedri</name>
    <dbReference type="NCBI Taxonomy" id="506608"/>
    <lineage>
        <taxon>Eukaryota</taxon>
        <taxon>Metazoa</taxon>
        <taxon>Ecdysozoa</taxon>
        <taxon>Arthropoda</taxon>
        <taxon>Hexapoda</taxon>
        <taxon>Insecta</taxon>
        <taxon>Pterygota</taxon>
        <taxon>Neoptera</taxon>
        <taxon>Paraneoptera</taxon>
        <taxon>Hemiptera</taxon>
        <taxon>Sternorrhyncha</taxon>
        <taxon>Aphidomorpha</taxon>
        <taxon>Aphidoidea</taxon>
        <taxon>Aphididae</taxon>
        <taxon>Lachninae</taxon>
        <taxon>Cinara</taxon>
    </lineage>
</organism>
<reference evidence="1 2" key="1">
    <citation type="submission" date="2019-08" db="EMBL/GenBank/DDBJ databases">
        <authorList>
            <person name="Alioto T."/>
            <person name="Alioto T."/>
            <person name="Gomez Garrido J."/>
        </authorList>
    </citation>
    <scope>NUCLEOTIDE SEQUENCE [LARGE SCALE GENOMIC DNA]</scope>
</reference>
<name>A0A5E4MXP9_9HEMI</name>
<dbReference type="Proteomes" id="UP000325440">
    <property type="component" value="Unassembled WGS sequence"/>
</dbReference>
<proteinExistence type="predicted"/>
<evidence type="ECO:0000313" key="2">
    <source>
        <dbReference type="Proteomes" id="UP000325440"/>
    </source>
</evidence>
<protein>
    <submittedName>
        <fullName evidence="1">Uncharacterized protein</fullName>
    </submittedName>
</protein>
<dbReference type="EMBL" id="CABPRJ010001441">
    <property type="protein sequence ID" value="VVC37110.1"/>
    <property type="molecule type" value="Genomic_DNA"/>
</dbReference>